<keyword evidence="1" id="KW-0812">Transmembrane</keyword>
<accession>A0A2S9KA97</accession>
<gene>
    <name evidence="2" type="ORF">C6P61_16785</name>
</gene>
<keyword evidence="3" id="KW-1185">Reference proteome</keyword>
<feature type="transmembrane region" description="Helical" evidence="1">
    <location>
        <begin position="6"/>
        <end position="29"/>
    </location>
</feature>
<name>A0A2S9KA97_9BURK</name>
<reference evidence="2 3" key="1">
    <citation type="submission" date="2018-03" db="EMBL/GenBank/DDBJ databases">
        <title>Comparative genomics illustrates the genes involved in a hyperalkaliphilic mechanisms of Serpentinomonas isolated from highly-alkaline calcium-rich serpentinized springs.</title>
        <authorList>
            <person name="Suzuki S."/>
            <person name="Ishii S."/>
            <person name="Walworth N."/>
            <person name="Bird L."/>
            <person name="Kuenen J.G."/>
            <person name="Nealson K.H."/>
        </authorList>
    </citation>
    <scope>NUCLEOTIDE SEQUENCE [LARGE SCALE GENOMIC DNA]</scope>
    <source>
        <strain evidence="2 3">83</strain>
    </source>
</reference>
<dbReference type="EMBL" id="PVLR01000067">
    <property type="protein sequence ID" value="PRD67371.1"/>
    <property type="molecule type" value="Genomic_DNA"/>
</dbReference>
<organism evidence="2 3">
    <name type="scientific">Malikia spinosa</name>
    <dbReference type="NCBI Taxonomy" id="86180"/>
    <lineage>
        <taxon>Bacteria</taxon>
        <taxon>Pseudomonadati</taxon>
        <taxon>Pseudomonadota</taxon>
        <taxon>Betaproteobacteria</taxon>
        <taxon>Burkholderiales</taxon>
        <taxon>Comamonadaceae</taxon>
        <taxon>Malikia</taxon>
    </lineage>
</organism>
<sequence length="33" mass="3556">ERMPEVLASLHFVVFAILMLPKAVMLLGAGQSS</sequence>
<evidence type="ECO:0000256" key="1">
    <source>
        <dbReference type="SAM" id="Phobius"/>
    </source>
</evidence>
<comment type="caution">
    <text evidence="2">The sequence shown here is derived from an EMBL/GenBank/DDBJ whole genome shotgun (WGS) entry which is preliminary data.</text>
</comment>
<protein>
    <submittedName>
        <fullName evidence="2">IS5/IS1182 family transposase</fullName>
    </submittedName>
</protein>
<dbReference type="Proteomes" id="UP000238326">
    <property type="component" value="Unassembled WGS sequence"/>
</dbReference>
<keyword evidence="1" id="KW-1133">Transmembrane helix</keyword>
<evidence type="ECO:0000313" key="2">
    <source>
        <dbReference type="EMBL" id="PRD67371.1"/>
    </source>
</evidence>
<proteinExistence type="predicted"/>
<dbReference type="AlphaFoldDB" id="A0A2S9KA97"/>
<feature type="non-terminal residue" evidence="2">
    <location>
        <position position="1"/>
    </location>
</feature>
<evidence type="ECO:0000313" key="3">
    <source>
        <dbReference type="Proteomes" id="UP000238326"/>
    </source>
</evidence>
<keyword evidence="1" id="KW-0472">Membrane</keyword>